<reference evidence="1 2" key="1">
    <citation type="submission" date="2016-10" db="EMBL/GenBank/DDBJ databases">
        <title>Complete genome sequences of three Cupriavidus strains isolated from various Malaysian environments.</title>
        <authorList>
            <person name="Abdullah A.A.-A."/>
            <person name="Shafie N.A.H."/>
            <person name="Lau N.S."/>
        </authorList>
    </citation>
    <scope>NUCLEOTIDE SEQUENCE [LARGE SCALE GENOMIC DNA]</scope>
    <source>
        <strain evidence="1 2">USMAA1020</strain>
    </source>
</reference>
<sequence length="94" mass="10017">MRSTQRPATAGATDLPALPASPSLAIARSICLQPVCARPYQTSGPRVAEVPERVALRHAASARRYGELPKTIDQTARRLGTSSAWPRKPLVATA</sequence>
<dbReference type="EMBL" id="CP017755">
    <property type="protein sequence ID" value="AOZ09269.1"/>
    <property type="molecule type" value="Genomic_DNA"/>
</dbReference>
<evidence type="ECO:0000313" key="1">
    <source>
        <dbReference type="EMBL" id="AOZ09269.1"/>
    </source>
</evidence>
<dbReference type="RefSeq" id="WP_071071877.1">
    <property type="nucleotide sequence ID" value="NZ_CP017755.1"/>
</dbReference>
<gene>
    <name evidence="1" type="ORF">BKK80_26060</name>
</gene>
<name>A0A1D9IAX1_9BURK</name>
<proteinExistence type="predicted"/>
<organism evidence="1 2">
    <name type="scientific">Cupriavidus malaysiensis</name>
    <dbReference type="NCBI Taxonomy" id="367825"/>
    <lineage>
        <taxon>Bacteria</taxon>
        <taxon>Pseudomonadati</taxon>
        <taxon>Pseudomonadota</taxon>
        <taxon>Betaproteobacteria</taxon>
        <taxon>Burkholderiales</taxon>
        <taxon>Burkholderiaceae</taxon>
        <taxon>Cupriavidus</taxon>
    </lineage>
</organism>
<evidence type="ECO:0000313" key="2">
    <source>
        <dbReference type="Proteomes" id="UP000177515"/>
    </source>
</evidence>
<protein>
    <submittedName>
        <fullName evidence="1">Uncharacterized protein</fullName>
    </submittedName>
</protein>
<keyword evidence="2" id="KW-1185">Reference proteome</keyword>
<accession>A0A1D9IAX1</accession>
<dbReference type="Proteomes" id="UP000177515">
    <property type="component" value="Chromosome 2"/>
</dbReference>